<feature type="transmembrane region" description="Helical" evidence="1">
    <location>
        <begin position="59"/>
        <end position="77"/>
    </location>
</feature>
<name>A0A7C3KFD4_9CYAN</name>
<feature type="transmembrane region" description="Helical" evidence="1">
    <location>
        <begin position="89"/>
        <end position="112"/>
    </location>
</feature>
<protein>
    <recommendedName>
        <fullName evidence="3">DUF1269 domain-containing protein</fullName>
    </recommendedName>
</protein>
<keyword evidence="1" id="KW-1133">Transmembrane helix</keyword>
<gene>
    <name evidence="2" type="ORF">ENR64_12890</name>
</gene>
<organism evidence="2">
    <name type="scientific">Oscillatoriales cyanobacterium SpSt-418</name>
    <dbReference type="NCBI Taxonomy" id="2282169"/>
    <lineage>
        <taxon>Bacteria</taxon>
        <taxon>Bacillati</taxon>
        <taxon>Cyanobacteriota</taxon>
        <taxon>Cyanophyceae</taxon>
        <taxon>Oscillatoriophycideae</taxon>
        <taxon>Oscillatoriales</taxon>
    </lineage>
</organism>
<accession>A0A7C3KFD4</accession>
<evidence type="ECO:0008006" key="3">
    <source>
        <dbReference type="Google" id="ProtNLM"/>
    </source>
</evidence>
<reference evidence="2" key="1">
    <citation type="journal article" date="2020" name="mSystems">
        <title>Genome- and Community-Level Interaction Insights into Carbon Utilization and Element Cycling Functions of Hydrothermarchaeota in Hydrothermal Sediment.</title>
        <authorList>
            <person name="Zhou Z."/>
            <person name="Liu Y."/>
            <person name="Xu W."/>
            <person name="Pan J."/>
            <person name="Luo Z.H."/>
            <person name="Li M."/>
        </authorList>
    </citation>
    <scope>NUCLEOTIDE SEQUENCE [LARGE SCALE GENOMIC DNA]</scope>
    <source>
        <strain evidence="2">SpSt-418</strain>
    </source>
</reference>
<keyword evidence="1" id="KW-0812">Transmembrane</keyword>
<sequence length="158" mass="16634">MSEIDTKQSPIGNFSDRAHAEEALSTLRENLELNGNVSVVVQTPPISATKAATSGKRGVITGTLLGAMVGLVFNYMRVNFLEGTSPTPILDAVSIILLGSGVGAAGVGILAAMTGVNVRKETDEPADYAPYYLIMAEETDVEKLSQAKEILKQHGSTI</sequence>
<keyword evidence="1" id="KW-0472">Membrane</keyword>
<evidence type="ECO:0000256" key="1">
    <source>
        <dbReference type="SAM" id="Phobius"/>
    </source>
</evidence>
<evidence type="ECO:0000313" key="2">
    <source>
        <dbReference type="EMBL" id="HFM98625.1"/>
    </source>
</evidence>
<dbReference type="AlphaFoldDB" id="A0A7C3KFD4"/>
<proteinExistence type="predicted"/>
<comment type="caution">
    <text evidence="2">The sequence shown here is derived from an EMBL/GenBank/DDBJ whole genome shotgun (WGS) entry which is preliminary data.</text>
</comment>
<dbReference type="EMBL" id="DSRU01000184">
    <property type="protein sequence ID" value="HFM98625.1"/>
    <property type="molecule type" value="Genomic_DNA"/>
</dbReference>